<evidence type="ECO:0000256" key="5">
    <source>
        <dbReference type="ARBA" id="ARBA00022723"/>
    </source>
</evidence>
<dbReference type="InterPro" id="IPR029009">
    <property type="entry name" value="ASB_dom_sf"/>
</dbReference>
<keyword evidence="3 10" id="KW-0312">Gluconeogenesis</keyword>
<keyword evidence="8 10" id="KW-0456">Lyase</keyword>
<dbReference type="RefSeq" id="WP_084532217.1">
    <property type="nucleotide sequence ID" value="NZ_DAONLC010000065.1"/>
</dbReference>
<dbReference type="InterPro" id="IPR005131">
    <property type="entry name" value="Ser_deHydtase_bsu"/>
</dbReference>
<feature type="domain" description="ACT" evidence="11">
    <location>
        <begin position="144"/>
        <end position="223"/>
    </location>
</feature>
<evidence type="ECO:0000256" key="8">
    <source>
        <dbReference type="ARBA" id="ARBA00023239"/>
    </source>
</evidence>
<accession>A0ABY1JCU2</accession>
<sequence length="223" mass="24200">MLSDIIGPVMVGPSSSHTAGAAKLGRLARRVWNDEVSKVDIYLRGSFAATYWGHGTDKALVGGLLGFLPHDERIKDALNIARERGMEYRFFAENIDGAHPNSVRFVLYGNDRTMEVVGASLGGGVVELQEIDGFRLSLKGDLAALVTFHVDRPGVVAAVTGLLAKHDVNIATMHLYRQGRGGKAAMVIEIDGDLKQEAKEELQRSHPALMRVIFIPLAEGDLI</sequence>
<dbReference type="PANTHER" id="PTHR30182">
    <property type="entry name" value="L-SERINE DEHYDRATASE"/>
    <property type="match status" value="1"/>
</dbReference>
<keyword evidence="5 10" id="KW-0479">Metal-binding</keyword>
<reference evidence="12 13" key="1">
    <citation type="submission" date="2016-11" db="EMBL/GenBank/DDBJ databases">
        <authorList>
            <person name="Varghese N."/>
            <person name="Submissions S."/>
        </authorList>
    </citation>
    <scope>NUCLEOTIDE SEQUENCE [LARGE SCALE GENOMIC DNA]</scope>
    <source>
        <strain evidence="12 13">DSM 20664</strain>
    </source>
</reference>
<dbReference type="InterPro" id="IPR002912">
    <property type="entry name" value="ACT_dom"/>
</dbReference>
<organism evidence="12 13">
    <name type="scientific">Acetomicrobium flavidum</name>
    <dbReference type="NCBI Taxonomy" id="49896"/>
    <lineage>
        <taxon>Bacteria</taxon>
        <taxon>Thermotogati</taxon>
        <taxon>Synergistota</taxon>
        <taxon>Synergistia</taxon>
        <taxon>Synergistales</taxon>
        <taxon>Acetomicrobiaceae</taxon>
        <taxon>Acetomicrobium</taxon>
    </lineage>
</organism>
<protein>
    <recommendedName>
        <fullName evidence="10">L-serine dehydratase</fullName>
        <ecNumber evidence="10">4.3.1.17</ecNumber>
    </recommendedName>
</protein>
<comment type="cofactor">
    <cofactor evidence="1 10">
        <name>[4Fe-4S] cluster</name>
        <dbReference type="ChEBI" id="CHEBI:49883"/>
    </cofactor>
</comment>
<comment type="caution">
    <text evidence="12">The sequence shown here is derived from an EMBL/GenBank/DDBJ whole genome shotgun (WGS) entry which is preliminary data.</text>
</comment>
<dbReference type="Pfam" id="PF01842">
    <property type="entry name" value="ACT"/>
    <property type="match status" value="1"/>
</dbReference>
<dbReference type="CDD" id="cd04903">
    <property type="entry name" value="ACT_LSD"/>
    <property type="match status" value="1"/>
</dbReference>
<dbReference type="SUPFAM" id="SSF143548">
    <property type="entry name" value="Serine metabolism enzymes domain"/>
    <property type="match status" value="1"/>
</dbReference>
<keyword evidence="13" id="KW-1185">Reference proteome</keyword>
<dbReference type="SUPFAM" id="SSF55021">
    <property type="entry name" value="ACT-like"/>
    <property type="match status" value="1"/>
</dbReference>
<comment type="catalytic activity">
    <reaction evidence="9 10">
        <text>L-serine = pyruvate + NH4(+)</text>
        <dbReference type="Rhea" id="RHEA:19169"/>
        <dbReference type="ChEBI" id="CHEBI:15361"/>
        <dbReference type="ChEBI" id="CHEBI:28938"/>
        <dbReference type="ChEBI" id="CHEBI:33384"/>
        <dbReference type="EC" id="4.3.1.17"/>
    </reaction>
</comment>
<dbReference type="EMBL" id="FSQZ01000001">
    <property type="protein sequence ID" value="SIN66710.1"/>
    <property type="molecule type" value="Genomic_DNA"/>
</dbReference>
<gene>
    <name evidence="12" type="ORF">SAMN05444368_0952</name>
</gene>
<evidence type="ECO:0000256" key="1">
    <source>
        <dbReference type="ARBA" id="ARBA00001966"/>
    </source>
</evidence>
<name>A0ABY1JCU2_9BACT</name>
<evidence type="ECO:0000256" key="9">
    <source>
        <dbReference type="ARBA" id="ARBA00049406"/>
    </source>
</evidence>
<dbReference type="PANTHER" id="PTHR30182:SF12">
    <property type="entry name" value="L-SERINE DEHYDRATASE, BETA CHAIN-RELATED"/>
    <property type="match status" value="1"/>
</dbReference>
<evidence type="ECO:0000259" key="11">
    <source>
        <dbReference type="PROSITE" id="PS51671"/>
    </source>
</evidence>
<dbReference type="EC" id="4.3.1.17" evidence="10"/>
<evidence type="ECO:0000256" key="4">
    <source>
        <dbReference type="ARBA" id="ARBA00022485"/>
    </source>
</evidence>
<dbReference type="Pfam" id="PF03315">
    <property type="entry name" value="SDH_beta"/>
    <property type="match status" value="1"/>
</dbReference>
<evidence type="ECO:0000256" key="2">
    <source>
        <dbReference type="ARBA" id="ARBA00008636"/>
    </source>
</evidence>
<evidence type="ECO:0000256" key="6">
    <source>
        <dbReference type="ARBA" id="ARBA00023004"/>
    </source>
</evidence>
<evidence type="ECO:0000313" key="13">
    <source>
        <dbReference type="Proteomes" id="UP000185093"/>
    </source>
</evidence>
<evidence type="ECO:0000313" key="12">
    <source>
        <dbReference type="EMBL" id="SIN66710.1"/>
    </source>
</evidence>
<dbReference type="InterPro" id="IPR045865">
    <property type="entry name" value="ACT-like_dom_sf"/>
</dbReference>
<dbReference type="PROSITE" id="PS51671">
    <property type="entry name" value="ACT"/>
    <property type="match status" value="1"/>
</dbReference>
<proteinExistence type="inferred from homology"/>
<keyword evidence="7 10" id="KW-0411">Iron-sulfur</keyword>
<dbReference type="Proteomes" id="UP000185093">
    <property type="component" value="Unassembled WGS sequence"/>
</dbReference>
<keyword evidence="6 10" id="KW-0408">Iron</keyword>
<comment type="similarity">
    <text evidence="2 10">Belongs to the iron-sulfur dependent L-serine dehydratase family.</text>
</comment>
<dbReference type="PIRSF" id="PIRSF036692">
    <property type="entry name" value="SDH_B"/>
    <property type="match status" value="1"/>
</dbReference>
<dbReference type="NCBIfam" id="TIGR00719">
    <property type="entry name" value="sda_beta"/>
    <property type="match status" value="1"/>
</dbReference>
<dbReference type="InterPro" id="IPR004643">
    <property type="entry name" value="Fe-S_L-Ser_bsu"/>
</dbReference>
<keyword evidence="4 10" id="KW-0004">4Fe-4S</keyword>
<dbReference type="Gene3D" id="3.30.1330.90">
    <property type="entry name" value="D-3-phosphoglycerate dehydrogenase, domain 3"/>
    <property type="match status" value="1"/>
</dbReference>
<dbReference type="InterPro" id="IPR051318">
    <property type="entry name" value="Fe-S_L-Ser"/>
</dbReference>
<evidence type="ECO:0000256" key="7">
    <source>
        <dbReference type="ARBA" id="ARBA00023014"/>
    </source>
</evidence>
<dbReference type="Gene3D" id="3.30.70.260">
    <property type="match status" value="1"/>
</dbReference>
<evidence type="ECO:0000256" key="10">
    <source>
        <dbReference type="RuleBase" id="RU366059"/>
    </source>
</evidence>
<evidence type="ECO:0000256" key="3">
    <source>
        <dbReference type="ARBA" id="ARBA00022432"/>
    </source>
</evidence>